<dbReference type="EMBL" id="CP111013">
    <property type="protein sequence ID" value="WAQ95975.1"/>
    <property type="molecule type" value="Genomic_DNA"/>
</dbReference>
<sequence length="151" mass="17600">DATFRDNKLGGVYYLTSVHLTGAGKTEPTAGLFIEEYINGTIPFIDREKYAIIPSRTEHGACRPHACKMKEGFEFDLKQSDDRMTMHHYRSARPEWMWPAKIQKELMLKNVFKSWDRTAVEGFKRVRSPEVQQLAHAIRENVYRVKKLLNI</sequence>
<proteinExistence type="predicted"/>
<evidence type="ECO:0000313" key="2">
    <source>
        <dbReference type="Proteomes" id="UP001164746"/>
    </source>
</evidence>
<reference evidence="1" key="1">
    <citation type="submission" date="2022-11" db="EMBL/GenBank/DDBJ databases">
        <title>Centuries of genome instability and evolution in soft-shell clam transmissible cancer (bioRxiv).</title>
        <authorList>
            <person name="Hart S.F.M."/>
            <person name="Yonemitsu M.A."/>
            <person name="Giersch R.M."/>
            <person name="Beal B.F."/>
            <person name="Arriagada G."/>
            <person name="Davis B.W."/>
            <person name="Ostrander E.A."/>
            <person name="Goff S.P."/>
            <person name="Metzger M.J."/>
        </authorList>
    </citation>
    <scope>NUCLEOTIDE SEQUENCE</scope>
    <source>
        <strain evidence="1">MELC-2E11</strain>
        <tissue evidence="1">Siphon/mantle</tissue>
    </source>
</reference>
<accession>A0ABY7DLU6</accession>
<dbReference type="Proteomes" id="UP001164746">
    <property type="component" value="Chromosome 2"/>
</dbReference>
<keyword evidence="2" id="KW-1185">Reference proteome</keyword>
<protein>
    <submittedName>
        <fullName evidence="1">Uncharacterized protein</fullName>
    </submittedName>
</protein>
<feature type="non-terminal residue" evidence="1">
    <location>
        <position position="151"/>
    </location>
</feature>
<name>A0ABY7DLU6_MYAAR</name>
<evidence type="ECO:0000313" key="1">
    <source>
        <dbReference type="EMBL" id="WAQ95975.1"/>
    </source>
</evidence>
<organism evidence="1 2">
    <name type="scientific">Mya arenaria</name>
    <name type="common">Soft-shell clam</name>
    <dbReference type="NCBI Taxonomy" id="6604"/>
    <lineage>
        <taxon>Eukaryota</taxon>
        <taxon>Metazoa</taxon>
        <taxon>Spiralia</taxon>
        <taxon>Lophotrochozoa</taxon>
        <taxon>Mollusca</taxon>
        <taxon>Bivalvia</taxon>
        <taxon>Autobranchia</taxon>
        <taxon>Heteroconchia</taxon>
        <taxon>Euheterodonta</taxon>
        <taxon>Imparidentia</taxon>
        <taxon>Neoheterodontei</taxon>
        <taxon>Myida</taxon>
        <taxon>Myoidea</taxon>
        <taxon>Myidae</taxon>
        <taxon>Mya</taxon>
    </lineage>
</organism>
<gene>
    <name evidence="1" type="ORF">MAR_028665</name>
</gene>